<evidence type="ECO:0000313" key="4">
    <source>
        <dbReference type="EMBL" id="PWK53059.1"/>
    </source>
</evidence>
<keyword evidence="5" id="KW-1185">Reference proteome</keyword>
<evidence type="ECO:0000259" key="3">
    <source>
        <dbReference type="Pfam" id="PF13505"/>
    </source>
</evidence>
<dbReference type="Gene3D" id="2.40.160.20">
    <property type="match status" value="1"/>
</dbReference>
<dbReference type="Proteomes" id="UP000245790">
    <property type="component" value="Unassembled WGS sequence"/>
</dbReference>
<dbReference type="Pfam" id="PF13505">
    <property type="entry name" value="OMP_b-brl"/>
    <property type="match status" value="1"/>
</dbReference>
<accession>A0A316FWX6</accession>
<dbReference type="InterPro" id="IPR027385">
    <property type="entry name" value="Beta-barrel_OMP"/>
</dbReference>
<feature type="signal peptide" evidence="2">
    <location>
        <begin position="1"/>
        <end position="19"/>
    </location>
</feature>
<comment type="caution">
    <text evidence="4">The sequence shown here is derived from an EMBL/GenBank/DDBJ whole genome shotgun (WGS) entry which is preliminary data.</text>
</comment>
<dbReference type="AlphaFoldDB" id="A0A316FWX6"/>
<dbReference type="InterPro" id="IPR011250">
    <property type="entry name" value="OMP/PagP_B-barrel"/>
</dbReference>
<feature type="chain" id="PRO_5016348920" evidence="2">
    <location>
        <begin position="20"/>
        <end position="193"/>
    </location>
</feature>
<dbReference type="RefSeq" id="WP_109763031.1">
    <property type="nucleotide sequence ID" value="NZ_QGGU01000004.1"/>
</dbReference>
<name>A0A316FWX6_9GAMM</name>
<evidence type="ECO:0000313" key="5">
    <source>
        <dbReference type="Proteomes" id="UP000245790"/>
    </source>
</evidence>
<reference evidence="4 5" key="1">
    <citation type="submission" date="2018-05" db="EMBL/GenBank/DDBJ databases">
        <title>Genomic Encyclopedia of Type Strains, Phase IV (KMG-IV): sequencing the most valuable type-strain genomes for metagenomic binning, comparative biology and taxonomic classification.</title>
        <authorList>
            <person name="Goeker M."/>
        </authorList>
    </citation>
    <scope>NUCLEOTIDE SEQUENCE [LARGE SCALE GENOMIC DNA]</scope>
    <source>
        <strain evidence="4 5">DSM 25350</strain>
    </source>
</reference>
<keyword evidence="1 2" id="KW-0732">Signal</keyword>
<sequence length="193" mass="21836">MLRATILLVLLTTVHSAFAVDKPFFLYGGALTQEYTIDNGALMTHADTISGMNSELDSHDNFNVTVGIGYSIHPNIKVTLDRTTDLTFDNRSILFNDTDSHVDLVLTQLAVEASYPIAERFSFSGKVGRALISQEYDIESDTQTFNQSRNNNEYFYDLGVNFSINKSLSVKVGYQKIDFFDLEKQYAQIIWYL</sequence>
<evidence type="ECO:0000256" key="1">
    <source>
        <dbReference type="ARBA" id="ARBA00022729"/>
    </source>
</evidence>
<dbReference type="EMBL" id="QGGU01000004">
    <property type="protein sequence ID" value="PWK53059.1"/>
    <property type="molecule type" value="Genomic_DNA"/>
</dbReference>
<dbReference type="SUPFAM" id="SSF56925">
    <property type="entry name" value="OMPA-like"/>
    <property type="match status" value="1"/>
</dbReference>
<gene>
    <name evidence="4" type="ORF">C8D97_104277</name>
</gene>
<organism evidence="4 5">
    <name type="scientific">Pleionea mediterranea</name>
    <dbReference type="NCBI Taxonomy" id="523701"/>
    <lineage>
        <taxon>Bacteria</taxon>
        <taxon>Pseudomonadati</taxon>
        <taxon>Pseudomonadota</taxon>
        <taxon>Gammaproteobacteria</taxon>
        <taxon>Oceanospirillales</taxon>
        <taxon>Pleioneaceae</taxon>
        <taxon>Pleionea</taxon>
    </lineage>
</organism>
<feature type="domain" description="Outer membrane protein beta-barrel" evidence="3">
    <location>
        <begin position="6"/>
        <end position="181"/>
    </location>
</feature>
<evidence type="ECO:0000256" key="2">
    <source>
        <dbReference type="SAM" id="SignalP"/>
    </source>
</evidence>
<proteinExistence type="predicted"/>
<protein>
    <submittedName>
        <fullName evidence="4">Outer membrane protein with beta-barrel domain</fullName>
    </submittedName>
</protein>